<name>A0A0F9CBG2_9ZZZZ</name>
<accession>A0A0F9CBG2</accession>
<evidence type="ECO:0000313" key="1">
    <source>
        <dbReference type="EMBL" id="KKK94056.1"/>
    </source>
</evidence>
<protein>
    <submittedName>
        <fullName evidence="1">Uncharacterized protein</fullName>
    </submittedName>
</protein>
<dbReference type="EMBL" id="LAZR01047511">
    <property type="protein sequence ID" value="KKK94056.1"/>
    <property type="molecule type" value="Genomic_DNA"/>
</dbReference>
<dbReference type="AlphaFoldDB" id="A0A0F9CBG2"/>
<sequence length="108" mass="12497">MGYSKIETSIKKVERFLTLMVDANENLEWETTDPNKLAYYIREGIYTSGILYRNKPEDERLKEFSTLKSKFIIKIKGNRVIASLRSEVPLAVMSVKKMKSVYLPNISS</sequence>
<comment type="caution">
    <text evidence="1">The sequence shown here is derived from an EMBL/GenBank/DDBJ whole genome shotgun (WGS) entry which is preliminary data.</text>
</comment>
<reference evidence="1" key="1">
    <citation type="journal article" date="2015" name="Nature">
        <title>Complex archaea that bridge the gap between prokaryotes and eukaryotes.</title>
        <authorList>
            <person name="Spang A."/>
            <person name="Saw J.H."/>
            <person name="Jorgensen S.L."/>
            <person name="Zaremba-Niedzwiedzka K."/>
            <person name="Martijn J."/>
            <person name="Lind A.E."/>
            <person name="van Eijk R."/>
            <person name="Schleper C."/>
            <person name="Guy L."/>
            <person name="Ettema T.J."/>
        </authorList>
    </citation>
    <scope>NUCLEOTIDE SEQUENCE</scope>
</reference>
<organism evidence="1">
    <name type="scientific">marine sediment metagenome</name>
    <dbReference type="NCBI Taxonomy" id="412755"/>
    <lineage>
        <taxon>unclassified sequences</taxon>
        <taxon>metagenomes</taxon>
        <taxon>ecological metagenomes</taxon>
    </lineage>
</organism>
<proteinExistence type="predicted"/>
<gene>
    <name evidence="1" type="ORF">LCGC14_2686690</name>
</gene>